<keyword evidence="2" id="KW-1185">Reference proteome</keyword>
<dbReference type="InterPro" id="IPR051199">
    <property type="entry name" value="LPS_LOS_Heptosyltrfase"/>
</dbReference>
<dbReference type="EC" id="2.4.1.-" evidence="1"/>
<evidence type="ECO:0000313" key="2">
    <source>
        <dbReference type="Proteomes" id="UP000322726"/>
    </source>
</evidence>
<dbReference type="SUPFAM" id="SSF53756">
    <property type="entry name" value="UDP-Glycosyltransferase/glycogen phosphorylase"/>
    <property type="match status" value="1"/>
</dbReference>
<dbReference type="InterPro" id="IPR002201">
    <property type="entry name" value="Glyco_trans_9"/>
</dbReference>
<reference evidence="1 2" key="1">
    <citation type="submission" date="2019-09" db="EMBL/GenBank/DDBJ databases">
        <title>Complete genome sequencing of four Arcobacter species reveals a diverse suite of mobile elements.</title>
        <authorList>
            <person name="Miller W.G."/>
            <person name="Yee E."/>
            <person name="Bono J.L."/>
        </authorList>
    </citation>
    <scope>NUCLEOTIDE SEQUENCE [LARGE SCALE GENOMIC DNA]</scope>
    <source>
        <strain evidence="1 2">LMG 26638</strain>
    </source>
</reference>
<dbReference type="EMBL" id="CP035928">
    <property type="protein sequence ID" value="QEP34018.1"/>
    <property type="molecule type" value="Genomic_DNA"/>
</dbReference>
<reference evidence="2" key="2">
    <citation type="submission" date="2019-09" db="EMBL/GenBank/DDBJ databases">
        <title>Complete genome sequencing of four Arcobacter species reveals a diverse suite of mobile elements.</title>
        <authorList>
            <person name="On S.L.W."/>
            <person name="Miller W.G."/>
            <person name="Biggs P."/>
            <person name="Cornelius A."/>
            <person name="Vandamme P."/>
        </authorList>
    </citation>
    <scope>NUCLEOTIDE SEQUENCE [LARGE SCALE GENOMIC DNA]</scope>
    <source>
        <strain evidence="2">LMG 26638</strain>
    </source>
</reference>
<accession>A0A5C2H734</accession>
<dbReference type="GO" id="GO:0005829">
    <property type="term" value="C:cytosol"/>
    <property type="evidence" value="ECO:0007669"/>
    <property type="project" value="TreeGrafter"/>
</dbReference>
<evidence type="ECO:0000313" key="1">
    <source>
        <dbReference type="EMBL" id="QEP34018.1"/>
    </source>
</evidence>
<dbReference type="AlphaFoldDB" id="A0A5C2H734"/>
<sequence>MKLLVELPDLIEDTIMVTPAIENLIKHHRGAQITLVGSAVSAKLFEKDVRISKVVVEDTSKSIFSLLSLFRTARGLGEQDLVISFKNSFFTKFFMFFVQCENKVIYEDIHKDCHNVEKYNEFMNKTLDTDYTAGDLMLRVKPQWFKKPTFGIHPGSTYANVKRWPSQEFSKVALALAHKYDIVLLGGKNEIDICEDIENQLKENGIENCTNLAGKTSVIDLAEKIAALDLFLTIDSGPMQIAGIYRVNTLIIPTSYEKIEQRNQWKNPLETIVYKYIDPYSDEEHKDFTPSAQDVLDLLKV</sequence>
<dbReference type="KEGG" id="apai:APAC_0880"/>
<organism evidence="1 2">
    <name type="scientific">Malaciobacter pacificus</name>
    <dbReference type="NCBI Taxonomy" id="1080223"/>
    <lineage>
        <taxon>Bacteria</taxon>
        <taxon>Pseudomonadati</taxon>
        <taxon>Campylobacterota</taxon>
        <taxon>Epsilonproteobacteria</taxon>
        <taxon>Campylobacterales</taxon>
        <taxon>Arcobacteraceae</taxon>
        <taxon>Malaciobacter</taxon>
    </lineage>
</organism>
<dbReference type="GO" id="GO:0008713">
    <property type="term" value="F:ADP-heptose-lipopolysaccharide heptosyltransferase activity"/>
    <property type="evidence" value="ECO:0007669"/>
    <property type="project" value="TreeGrafter"/>
</dbReference>
<dbReference type="RefSeq" id="WP_130232970.1">
    <property type="nucleotide sequence ID" value="NZ_BMEF01000005.1"/>
</dbReference>
<dbReference type="PANTHER" id="PTHR30160">
    <property type="entry name" value="TETRAACYLDISACCHARIDE 4'-KINASE-RELATED"/>
    <property type="match status" value="1"/>
</dbReference>
<proteinExistence type="predicted"/>
<reference evidence="1 2" key="3">
    <citation type="submission" date="2019-09" db="EMBL/GenBank/DDBJ databases">
        <title>Taxonomic note: a critical rebuttal of the proposed division of the genus Arcobacter into six genera, emended descriptions of Arcobacter anaerophilus and the genus Arcobacter, and an assessment of genus-level boundaries for Epsilonproteobacteria using in silico genomic comparator tools.</title>
        <authorList>
            <person name="On S.L.W."/>
            <person name="Miller W.G."/>
            <person name="Biggs P."/>
            <person name="Cornelius A."/>
            <person name="Vandamme P."/>
        </authorList>
    </citation>
    <scope>NUCLEOTIDE SEQUENCE [LARGE SCALE GENOMIC DNA]</scope>
    <source>
        <strain evidence="1 2">LMG 26638</strain>
    </source>
</reference>
<dbReference type="OrthoDB" id="9797795at2"/>
<name>A0A5C2H734_9BACT</name>
<dbReference type="PANTHER" id="PTHR30160:SF7">
    <property type="entry name" value="ADP-HEPTOSE--LPS HEPTOSYLTRANSFERASE 2"/>
    <property type="match status" value="1"/>
</dbReference>
<protein>
    <submittedName>
        <fullName evidence="1">Heptosyltransferase II</fullName>
        <ecNumber evidence="1">2.4.1.-</ecNumber>
    </submittedName>
</protein>
<dbReference type="CDD" id="cd03789">
    <property type="entry name" value="GT9_LPS_heptosyltransferase"/>
    <property type="match status" value="1"/>
</dbReference>
<gene>
    <name evidence="1" type="primary">waaF</name>
    <name evidence="1" type="ORF">APAC_0880</name>
</gene>
<keyword evidence="1" id="KW-0328">Glycosyltransferase</keyword>
<dbReference type="Gene3D" id="3.40.50.2000">
    <property type="entry name" value="Glycogen Phosphorylase B"/>
    <property type="match status" value="2"/>
</dbReference>
<dbReference type="GO" id="GO:0009244">
    <property type="term" value="P:lipopolysaccharide core region biosynthetic process"/>
    <property type="evidence" value="ECO:0007669"/>
    <property type="project" value="TreeGrafter"/>
</dbReference>
<dbReference type="Proteomes" id="UP000322726">
    <property type="component" value="Chromosome"/>
</dbReference>
<keyword evidence="1" id="KW-0808">Transferase</keyword>
<dbReference type="Pfam" id="PF01075">
    <property type="entry name" value="Glyco_transf_9"/>
    <property type="match status" value="1"/>
</dbReference>